<dbReference type="GO" id="GO:0015109">
    <property type="term" value="F:chromate transmembrane transporter activity"/>
    <property type="evidence" value="ECO:0007669"/>
    <property type="project" value="InterPro"/>
</dbReference>
<dbReference type="Pfam" id="PF02417">
    <property type="entry name" value="Chromate_transp"/>
    <property type="match status" value="1"/>
</dbReference>
<keyword evidence="6 7" id="KW-0472">Membrane</keyword>
<keyword evidence="5 7" id="KW-1133">Transmembrane helix</keyword>
<dbReference type="PANTHER" id="PTHR43663">
    <property type="entry name" value="CHROMATE TRANSPORT PROTEIN-RELATED"/>
    <property type="match status" value="1"/>
</dbReference>
<keyword evidence="3" id="KW-1003">Cell membrane</keyword>
<comment type="similarity">
    <text evidence="2">Belongs to the chromate ion transporter (CHR) (TC 2.A.51) family.</text>
</comment>
<sequence>MELIDLFLAFLKIGTFTFGGGYAMIAMIQAEAERHGWLTQEELVDFVALSESTPGPLAVNMATFAGMRTGGVLGAVIATLGIVLPSFIIILIIAKCFEKYKKSKAVGGIMYGLKPAVVGMIGAAFISVSRTVFFPSGISLSAFSSASFWVFLGLFAAAAILAFKKVHPIKIILLSAVIGVGAGYGMNL</sequence>
<evidence type="ECO:0000256" key="5">
    <source>
        <dbReference type="ARBA" id="ARBA00022989"/>
    </source>
</evidence>
<keyword evidence="4 7" id="KW-0812">Transmembrane</keyword>
<dbReference type="PANTHER" id="PTHR43663:SF1">
    <property type="entry name" value="CHROMATE TRANSPORTER"/>
    <property type="match status" value="1"/>
</dbReference>
<feature type="transmembrane region" description="Helical" evidence="7">
    <location>
        <begin position="169"/>
        <end position="186"/>
    </location>
</feature>
<keyword evidence="9" id="KW-1185">Reference proteome</keyword>
<dbReference type="InterPro" id="IPR052518">
    <property type="entry name" value="CHR_Transporter"/>
</dbReference>
<dbReference type="OrthoDB" id="9788907at2"/>
<evidence type="ECO:0000313" key="9">
    <source>
        <dbReference type="Proteomes" id="UP000021369"/>
    </source>
</evidence>
<dbReference type="Proteomes" id="UP000021369">
    <property type="component" value="Unassembled WGS sequence"/>
</dbReference>
<organism evidence="8 9">
    <name type="scientific">Ruminococcus albus SY3</name>
    <dbReference type="NCBI Taxonomy" id="1341156"/>
    <lineage>
        <taxon>Bacteria</taxon>
        <taxon>Bacillati</taxon>
        <taxon>Bacillota</taxon>
        <taxon>Clostridia</taxon>
        <taxon>Eubacteriales</taxon>
        <taxon>Oscillospiraceae</taxon>
        <taxon>Ruminococcus</taxon>
    </lineage>
</organism>
<evidence type="ECO:0000256" key="6">
    <source>
        <dbReference type="ARBA" id="ARBA00023136"/>
    </source>
</evidence>
<evidence type="ECO:0000256" key="3">
    <source>
        <dbReference type="ARBA" id="ARBA00022475"/>
    </source>
</evidence>
<proteinExistence type="inferred from homology"/>
<comment type="caution">
    <text evidence="8">The sequence shown here is derived from an EMBL/GenBank/DDBJ whole genome shotgun (WGS) entry which is preliminary data.</text>
</comment>
<gene>
    <name evidence="8" type="ORF">RASY3_06665</name>
</gene>
<evidence type="ECO:0000256" key="2">
    <source>
        <dbReference type="ARBA" id="ARBA00005262"/>
    </source>
</evidence>
<comment type="subcellular location">
    <subcellularLocation>
        <location evidence="1">Cell membrane</location>
        <topology evidence="1">Multi-pass membrane protein</topology>
    </subcellularLocation>
</comment>
<evidence type="ECO:0000256" key="4">
    <source>
        <dbReference type="ARBA" id="ARBA00022692"/>
    </source>
</evidence>
<dbReference type="PATRIC" id="fig|1341156.4.peg.1751"/>
<feature type="transmembrane region" description="Helical" evidence="7">
    <location>
        <begin position="71"/>
        <end position="93"/>
    </location>
</feature>
<evidence type="ECO:0000313" key="8">
    <source>
        <dbReference type="EMBL" id="EXM39552.1"/>
    </source>
</evidence>
<dbReference type="AlphaFoldDB" id="A0A011V291"/>
<reference evidence="8 9" key="1">
    <citation type="submission" date="2013-06" db="EMBL/GenBank/DDBJ databases">
        <title>Rumen cellulosomics: divergent fiber-degrading strategies revealed by comparative genome-wide analysis of six Ruminococcal strains.</title>
        <authorList>
            <person name="Dassa B."/>
            <person name="Borovok I."/>
            <person name="Lamed R."/>
            <person name="Flint H."/>
            <person name="Yeoman C.J."/>
            <person name="White B."/>
            <person name="Bayer E.A."/>
        </authorList>
    </citation>
    <scope>NUCLEOTIDE SEQUENCE [LARGE SCALE GENOMIC DNA]</scope>
    <source>
        <strain evidence="8 9">SY3</strain>
    </source>
</reference>
<dbReference type="EMBL" id="JEOB01000002">
    <property type="protein sequence ID" value="EXM39552.1"/>
    <property type="molecule type" value="Genomic_DNA"/>
</dbReference>
<evidence type="ECO:0000256" key="1">
    <source>
        <dbReference type="ARBA" id="ARBA00004651"/>
    </source>
</evidence>
<dbReference type="RefSeq" id="WP_037286271.1">
    <property type="nucleotide sequence ID" value="NZ_JEOB01000002.1"/>
</dbReference>
<accession>A0A011V291</accession>
<protein>
    <submittedName>
        <fullName evidence="8">Chromate transporter</fullName>
    </submittedName>
</protein>
<feature type="transmembrane region" description="Helical" evidence="7">
    <location>
        <begin position="138"/>
        <end position="162"/>
    </location>
</feature>
<feature type="transmembrane region" description="Helical" evidence="7">
    <location>
        <begin position="105"/>
        <end position="126"/>
    </location>
</feature>
<dbReference type="GO" id="GO:0005886">
    <property type="term" value="C:plasma membrane"/>
    <property type="evidence" value="ECO:0007669"/>
    <property type="project" value="UniProtKB-SubCell"/>
</dbReference>
<name>A0A011V291_RUMAL</name>
<dbReference type="InterPro" id="IPR003370">
    <property type="entry name" value="Chromate_transpt"/>
</dbReference>
<evidence type="ECO:0000256" key="7">
    <source>
        <dbReference type="SAM" id="Phobius"/>
    </source>
</evidence>
<feature type="transmembrane region" description="Helical" evidence="7">
    <location>
        <begin position="7"/>
        <end position="28"/>
    </location>
</feature>